<proteinExistence type="predicted"/>
<comment type="caution">
    <text evidence="2">The sequence shown here is derived from an EMBL/GenBank/DDBJ whole genome shotgun (WGS) entry which is preliminary data.</text>
</comment>
<evidence type="ECO:0000313" key="2">
    <source>
        <dbReference type="EMBL" id="KQK83504.1"/>
    </source>
</evidence>
<sequence>MVNTRRMGKARSGSSALVAPVVASVGTQTEPTGREAAVQSWGYPKGRVSNGQGCTLCSLVEVLLQQVAELQEAVTRLKGVREAEGEQRCLLRDQTVPEPRVSTVAPAGKEAANPGSWEKCITDLLQLALCHSIIHQNVGRKGPFAQGGLTPTAGRRTRGDETKDPGAIYLEAAALHQNKRIGQSNIPRPGVSIAPNLRIHSAVKQKDKSTEDHKSFYS</sequence>
<feature type="region of interest" description="Disordered" evidence="1">
    <location>
        <begin position="182"/>
        <end position="218"/>
    </location>
</feature>
<dbReference type="STRING" id="12930.A0A0Q3MLR6"/>
<dbReference type="Proteomes" id="UP000051836">
    <property type="component" value="Unassembled WGS sequence"/>
</dbReference>
<gene>
    <name evidence="2" type="ORF">AAES_58968</name>
</gene>
<keyword evidence="3" id="KW-1185">Reference proteome</keyword>
<protein>
    <submittedName>
        <fullName evidence="2">Uncharacterized protein</fullName>
    </submittedName>
</protein>
<dbReference type="AlphaFoldDB" id="A0A0Q3MLR6"/>
<dbReference type="EMBL" id="LMAW01001448">
    <property type="protein sequence ID" value="KQK83504.1"/>
    <property type="molecule type" value="Genomic_DNA"/>
</dbReference>
<name>A0A0Q3MLR6_AMAAE</name>
<evidence type="ECO:0000256" key="1">
    <source>
        <dbReference type="SAM" id="MobiDB-lite"/>
    </source>
</evidence>
<reference evidence="2 3" key="1">
    <citation type="submission" date="2015-10" db="EMBL/GenBank/DDBJ databases">
        <authorList>
            <person name="Gilbert D.G."/>
        </authorList>
    </citation>
    <scope>NUCLEOTIDE SEQUENCE [LARGE SCALE GENOMIC DNA]</scope>
    <source>
        <strain evidence="2">FVVF132</strain>
    </source>
</reference>
<evidence type="ECO:0000313" key="3">
    <source>
        <dbReference type="Proteomes" id="UP000051836"/>
    </source>
</evidence>
<accession>A0A0Q3MLR6</accession>
<organism evidence="2 3">
    <name type="scientific">Amazona aestiva</name>
    <name type="common">Blue-fronted Amazon parrot</name>
    <dbReference type="NCBI Taxonomy" id="12930"/>
    <lineage>
        <taxon>Eukaryota</taxon>
        <taxon>Metazoa</taxon>
        <taxon>Chordata</taxon>
        <taxon>Craniata</taxon>
        <taxon>Vertebrata</taxon>
        <taxon>Euteleostomi</taxon>
        <taxon>Archelosauria</taxon>
        <taxon>Archosauria</taxon>
        <taxon>Dinosauria</taxon>
        <taxon>Saurischia</taxon>
        <taxon>Theropoda</taxon>
        <taxon>Coelurosauria</taxon>
        <taxon>Aves</taxon>
        <taxon>Neognathae</taxon>
        <taxon>Neoaves</taxon>
        <taxon>Telluraves</taxon>
        <taxon>Australaves</taxon>
        <taxon>Psittaciformes</taxon>
        <taxon>Psittacidae</taxon>
        <taxon>Amazona</taxon>
    </lineage>
</organism>
<feature type="compositionally biased region" description="Basic and acidic residues" evidence="1">
    <location>
        <begin position="204"/>
        <end position="218"/>
    </location>
</feature>